<feature type="region of interest" description="Disordered" evidence="1">
    <location>
        <begin position="46"/>
        <end position="79"/>
    </location>
</feature>
<proteinExistence type="predicted"/>
<name>A0AA38FR20_TAXCH</name>
<feature type="non-terminal residue" evidence="2">
    <location>
        <position position="79"/>
    </location>
</feature>
<reference evidence="2 3" key="1">
    <citation type="journal article" date="2021" name="Nat. Plants">
        <title>The Taxus genome provides insights into paclitaxel biosynthesis.</title>
        <authorList>
            <person name="Xiong X."/>
            <person name="Gou J."/>
            <person name="Liao Q."/>
            <person name="Li Y."/>
            <person name="Zhou Q."/>
            <person name="Bi G."/>
            <person name="Li C."/>
            <person name="Du R."/>
            <person name="Wang X."/>
            <person name="Sun T."/>
            <person name="Guo L."/>
            <person name="Liang H."/>
            <person name="Lu P."/>
            <person name="Wu Y."/>
            <person name="Zhang Z."/>
            <person name="Ro D.K."/>
            <person name="Shang Y."/>
            <person name="Huang S."/>
            <person name="Yan J."/>
        </authorList>
    </citation>
    <scope>NUCLEOTIDE SEQUENCE [LARGE SCALE GENOMIC DNA]</scope>
    <source>
        <strain evidence="2">Ta-2019</strain>
    </source>
</reference>
<feature type="compositionally biased region" description="Basic and acidic residues" evidence="1">
    <location>
        <begin position="62"/>
        <end position="79"/>
    </location>
</feature>
<evidence type="ECO:0000313" key="2">
    <source>
        <dbReference type="EMBL" id="KAH9308695.1"/>
    </source>
</evidence>
<keyword evidence="3" id="KW-1185">Reference proteome</keyword>
<evidence type="ECO:0000313" key="3">
    <source>
        <dbReference type="Proteomes" id="UP000824469"/>
    </source>
</evidence>
<organism evidence="2 3">
    <name type="scientific">Taxus chinensis</name>
    <name type="common">Chinese yew</name>
    <name type="synonym">Taxus wallichiana var. chinensis</name>
    <dbReference type="NCBI Taxonomy" id="29808"/>
    <lineage>
        <taxon>Eukaryota</taxon>
        <taxon>Viridiplantae</taxon>
        <taxon>Streptophyta</taxon>
        <taxon>Embryophyta</taxon>
        <taxon>Tracheophyta</taxon>
        <taxon>Spermatophyta</taxon>
        <taxon>Pinopsida</taxon>
        <taxon>Pinidae</taxon>
        <taxon>Conifers II</taxon>
        <taxon>Cupressales</taxon>
        <taxon>Taxaceae</taxon>
        <taxon>Taxus</taxon>
    </lineage>
</organism>
<feature type="compositionally biased region" description="Acidic residues" evidence="1">
    <location>
        <begin position="9"/>
        <end position="19"/>
    </location>
</feature>
<evidence type="ECO:0000256" key="1">
    <source>
        <dbReference type="SAM" id="MobiDB-lite"/>
    </source>
</evidence>
<dbReference type="EMBL" id="JAHRHJ020000007">
    <property type="protein sequence ID" value="KAH9308695.1"/>
    <property type="molecule type" value="Genomic_DNA"/>
</dbReference>
<sequence length="79" mass="8831">MPKHWSSPDLEEDEDNTESEDQKSTATLPSMITQLDIALVKEVGQPQVNAPSLERPSSKIKCPHESDNSDMDKEDSHPQ</sequence>
<feature type="region of interest" description="Disordered" evidence="1">
    <location>
        <begin position="1"/>
        <end position="28"/>
    </location>
</feature>
<gene>
    <name evidence="2" type="ORF">KI387_036606</name>
</gene>
<protein>
    <submittedName>
        <fullName evidence="2">Uncharacterized protein</fullName>
    </submittedName>
</protein>
<dbReference type="Proteomes" id="UP000824469">
    <property type="component" value="Unassembled WGS sequence"/>
</dbReference>
<accession>A0AA38FR20</accession>
<dbReference type="AlphaFoldDB" id="A0AA38FR20"/>
<comment type="caution">
    <text evidence="2">The sequence shown here is derived from an EMBL/GenBank/DDBJ whole genome shotgun (WGS) entry which is preliminary data.</text>
</comment>